<dbReference type="OrthoDB" id="9799367at2"/>
<dbReference type="InParanoid" id="H1XVI5"/>
<dbReference type="InterPro" id="IPR012338">
    <property type="entry name" value="Beta-lactam/transpept-like"/>
</dbReference>
<dbReference type="Gene3D" id="3.40.710.10">
    <property type="entry name" value="DD-peptidase/beta-lactamase superfamily"/>
    <property type="match status" value="1"/>
</dbReference>
<evidence type="ECO:0000256" key="1">
    <source>
        <dbReference type="SAM" id="Phobius"/>
    </source>
</evidence>
<feature type="transmembrane region" description="Helical" evidence="1">
    <location>
        <begin position="16"/>
        <end position="37"/>
    </location>
</feature>
<feature type="transmembrane region" description="Helical" evidence="1">
    <location>
        <begin position="408"/>
        <end position="428"/>
    </location>
</feature>
<dbReference type="HOGENOM" id="CLU_020027_8_1_0"/>
<dbReference type="EMBL" id="CM001402">
    <property type="protein sequence ID" value="EHO42885.1"/>
    <property type="molecule type" value="Genomic_DNA"/>
</dbReference>
<evidence type="ECO:0000259" key="2">
    <source>
        <dbReference type="Pfam" id="PF00144"/>
    </source>
</evidence>
<dbReference type="STRING" id="880073.Cabys_2177"/>
<dbReference type="FunCoup" id="H1XVI5">
    <property type="interactions" value="88"/>
</dbReference>
<organism evidence="3 4">
    <name type="scientific">Caldithrix abyssi DSM 13497</name>
    <dbReference type="NCBI Taxonomy" id="880073"/>
    <lineage>
        <taxon>Bacteria</taxon>
        <taxon>Pseudomonadati</taxon>
        <taxon>Calditrichota</taxon>
        <taxon>Calditrichia</taxon>
        <taxon>Calditrichales</taxon>
        <taxon>Calditrichaceae</taxon>
        <taxon>Caldithrix</taxon>
    </lineage>
</organism>
<feature type="domain" description="Beta-lactamase-related" evidence="2">
    <location>
        <begin position="55"/>
        <end position="377"/>
    </location>
</feature>
<dbReference type="InterPro" id="IPR050491">
    <property type="entry name" value="AmpC-like"/>
</dbReference>
<keyword evidence="1" id="KW-0812">Transmembrane</keyword>
<keyword evidence="4" id="KW-1185">Reference proteome</keyword>
<feature type="transmembrane region" description="Helical" evidence="1">
    <location>
        <begin position="448"/>
        <end position="468"/>
    </location>
</feature>
<keyword evidence="1" id="KW-0472">Membrane</keyword>
<protein>
    <submittedName>
        <fullName evidence="3">Beta-lactamase</fullName>
    </submittedName>
</protein>
<sequence>MSVKDRIFVNLLKTSWFQFIVSLTIAVFLVFSAARFYSPMDVAPAAPLPQFTGQLDERIPAIMQEYSIPGVCLALIHKGEIVWQKAYGYADLAEGRKITVDTPCRVESISKSLTALGVIKLVEQGRIDLDAPLQNYLGDWKLPDTEFNEEAVTVRRLLSHTAGMPLGSIGPAVEYAPGSPMPLLREFLSREARLERAPGSSFAYSNTGFNLLELLIEEVSGQTFAEYMSDEALQPLGMRQADFAWNEAWRSQIPTGYDLQGRPVPPYVYPVKASGGLFATAGDIARFVCAGMKATLNPEKSNGLQKYFQRLYAPQTKIPGLFGLVADAYGFGHFIEILADGKKAVWHGGQGHGWMTHFHSVPETGDGIVILTNSQRSWPAFAYVLSDWAHWSGVSAPGMGKIIWGQKIVWTLIGLLFFIVLWQAERLVKGLVSGRRRFTLWCANVRVVRLIQSGLFIVLISLLFWAAAQDYLVISSLFPVAASWLGYVLFCCALVSGLSALFPGQKKSR</sequence>
<dbReference type="PANTHER" id="PTHR46825:SF12">
    <property type="entry name" value="PENICILLIN-BINDING PROTEIN 4"/>
    <property type="match status" value="1"/>
</dbReference>
<dbReference type="Proteomes" id="UP000004671">
    <property type="component" value="Chromosome"/>
</dbReference>
<name>H1XVI5_CALAY</name>
<feature type="transmembrane region" description="Helical" evidence="1">
    <location>
        <begin position="480"/>
        <end position="502"/>
    </location>
</feature>
<dbReference type="Pfam" id="PF00144">
    <property type="entry name" value="Beta-lactamase"/>
    <property type="match status" value="1"/>
</dbReference>
<reference evidence="3 4" key="1">
    <citation type="submission" date="2011-09" db="EMBL/GenBank/DDBJ databases">
        <title>The permanent draft genome of Caldithrix abyssi DSM 13497.</title>
        <authorList>
            <consortium name="US DOE Joint Genome Institute (JGI-PGF)"/>
            <person name="Lucas S."/>
            <person name="Han J."/>
            <person name="Lapidus A."/>
            <person name="Bruce D."/>
            <person name="Goodwin L."/>
            <person name="Pitluck S."/>
            <person name="Peters L."/>
            <person name="Kyrpides N."/>
            <person name="Mavromatis K."/>
            <person name="Ivanova N."/>
            <person name="Mikhailova N."/>
            <person name="Chertkov O."/>
            <person name="Detter J.C."/>
            <person name="Tapia R."/>
            <person name="Han C."/>
            <person name="Land M."/>
            <person name="Hauser L."/>
            <person name="Markowitz V."/>
            <person name="Cheng J.-F."/>
            <person name="Hugenholtz P."/>
            <person name="Woyke T."/>
            <person name="Wu D."/>
            <person name="Spring S."/>
            <person name="Brambilla E."/>
            <person name="Klenk H.-P."/>
            <person name="Eisen J.A."/>
        </authorList>
    </citation>
    <scope>NUCLEOTIDE SEQUENCE [LARGE SCALE GENOMIC DNA]</scope>
    <source>
        <strain evidence="3 4">DSM 13497</strain>
    </source>
</reference>
<dbReference type="eggNOG" id="COG1680">
    <property type="taxonomic scope" value="Bacteria"/>
</dbReference>
<evidence type="ECO:0000313" key="3">
    <source>
        <dbReference type="EMBL" id="EHO42885.1"/>
    </source>
</evidence>
<gene>
    <name evidence="3" type="ORF">Calab_3281</name>
</gene>
<dbReference type="RefSeq" id="WP_006930275.1">
    <property type="nucleotide sequence ID" value="NZ_CM001402.1"/>
</dbReference>
<keyword evidence="1" id="KW-1133">Transmembrane helix</keyword>
<evidence type="ECO:0000313" key="4">
    <source>
        <dbReference type="Proteomes" id="UP000004671"/>
    </source>
</evidence>
<dbReference type="AlphaFoldDB" id="H1XVI5"/>
<proteinExistence type="predicted"/>
<dbReference type="PANTHER" id="PTHR46825">
    <property type="entry name" value="D-ALANYL-D-ALANINE-CARBOXYPEPTIDASE/ENDOPEPTIDASE AMPH"/>
    <property type="match status" value="1"/>
</dbReference>
<dbReference type="InterPro" id="IPR001466">
    <property type="entry name" value="Beta-lactam-related"/>
</dbReference>
<dbReference type="SUPFAM" id="SSF56601">
    <property type="entry name" value="beta-lactamase/transpeptidase-like"/>
    <property type="match status" value="1"/>
</dbReference>
<accession>H1XVI5</accession>
<dbReference type="PaxDb" id="880073-Calab_3281"/>